<dbReference type="OrthoDB" id="396512at2"/>
<dbReference type="PANTHER" id="PTHR43646">
    <property type="entry name" value="GLYCOSYLTRANSFERASE"/>
    <property type="match status" value="1"/>
</dbReference>
<keyword evidence="1" id="KW-0472">Membrane</keyword>
<dbReference type="AlphaFoldDB" id="A0A368HD39"/>
<dbReference type="SUPFAM" id="SSF53448">
    <property type="entry name" value="Nucleotide-diphospho-sugar transferases"/>
    <property type="match status" value="1"/>
</dbReference>
<protein>
    <submittedName>
        <fullName evidence="3">Glycosyl transferase</fullName>
    </submittedName>
</protein>
<keyword evidence="1" id="KW-1133">Transmembrane helix</keyword>
<name>A0A368HD39_9GAMM</name>
<keyword evidence="3" id="KW-0808">Transferase</keyword>
<organism evidence="3 4">
    <name type="scientific">Acidiferrobacter thiooxydans</name>
    <dbReference type="NCBI Taxonomy" id="163359"/>
    <lineage>
        <taxon>Bacteria</taxon>
        <taxon>Pseudomonadati</taxon>
        <taxon>Pseudomonadota</taxon>
        <taxon>Gammaproteobacteria</taxon>
        <taxon>Acidiferrobacterales</taxon>
        <taxon>Acidiferrobacteraceae</taxon>
        <taxon>Acidiferrobacter</taxon>
    </lineage>
</organism>
<dbReference type="PANTHER" id="PTHR43646:SF3">
    <property type="entry name" value="SLR1566 PROTEIN"/>
    <property type="match status" value="1"/>
</dbReference>
<comment type="caution">
    <text evidence="3">The sequence shown here is derived from an EMBL/GenBank/DDBJ whole genome shotgun (WGS) entry which is preliminary data.</text>
</comment>
<keyword evidence="1" id="KW-0812">Transmembrane</keyword>
<feature type="transmembrane region" description="Helical" evidence="1">
    <location>
        <begin position="337"/>
        <end position="358"/>
    </location>
</feature>
<dbReference type="InterPro" id="IPR001173">
    <property type="entry name" value="Glyco_trans_2-like"/>
</dbReference>
<dbReference type="RefSeq" id="WP_114283087.1">
    <property type="nucleotide sequence ID" value="NZ_CP080624.1"/>
</dbReference>
<gene>
    <name evidence="3" type="ORF">C4900_11000</name>
</gene>
<sequence length="375" mass="40121">MVWTDLAAVAAGAWCALLLVPWQPWRTSERLEADPTSPARVALGDVTVLMPARNEAPVIARSLAGLASQGAALKTILIDDGSTDGTADIARHAGLADLTVIQAPPLTPGWTGKLWALEHGRQMVTTPYALLLDADIALSPGLVATLLEKARGERLALVSLMAAPAMSGFWDRWWMPVFIYFFKLLYPFRLANRPTAGTAAAAGGCLLVTREALEGIGGFGALQGAVIDDCTLAALVKRQRGGATWIGLTHSAVMLRATDLRGFWRMVARTAFTQLRYSYTLLVACAVIMAIVFVAPLAAIVAGDTTACALGLAAWGLMGVSYVPTARFYRQSPWTVAALPAAGVAFLLMTFTSALWYARGLRSRWKGRDYRRGSA</sequence>
<dbReference type="Proteomes" id="UP000253250">
    <property type="component" value="Unassembled WGS sequence"/>
</dbReference>
<dbReference type="Pfam" id="PF00535">
    <property type="entry name" value="Glycos_transf_2"/>
    <property type="match status" value="1"/>
</dbReference>
<dbReference type="EMBL" id="PSYR01000002">
    <property type="protein sequence ID" value="RCN56355.1"/>
    <property type="molecule type" value="Genomic_DNA"/>
</dbReference>
<accession>A0A368HD39</accession>
<proteinExistence type="predicted"/>
<evidence type="ECO:0000313" key="4">
    <source>
        <dbReference type="Proteomes" id="UP000253250"/>
    </source>
</evidence>
<feature type="transmembrane region" description="Helical" evidence="1">
    <location>
        <begin position="307"/>
        <end position="325"/>
    </location>
</feature>
<evidence type="ECO:0000313" key="3">
    <source>
        <dbReference type="EMBL" id="RCN56355.1"/>
    </source>
</evidence>
<dbReference type="InterPro" id="IPR029044">
    <property type="entry name" value="Nucleotide-diphossugar_trans"/>
</dbReference>
<feature type="domain" description="Glycosyltransferase 2-like" evidence="2">
    <location>
        <begin position="47"/>
        <end position="215"/>
    </location>
</feature>
<dbReference type="CDD" id="cd00761">
    <property type="entry name" value="Glyco_tranf_GTA_type"/>
    <property type="match status" value="1"/>
</dbReference>
<reference evidence="3 4" key="1">
    <citation type="submission" date="2018-02" db="EMBL/GenBank/DDBJ databases">
        <title>Insights into the biology of acidophilic members of the Acidiferrobacteraceae family derived from comparative genomic analyses.</title>
        <authorList>
            <person name="Issotta F."/>
            <person name="Thyssen C."/>
            <person name="Mena C."/>
            <person name="Moya A."/>
            <person name="Bellenberg S."/>
            <person name="Sproer C."/>
            <person name="Covarrubias P.C."/>
            <person name="Sand W."/>
            <person name="Quatrini R."/>
            <person name="Vera M."/>
        </authorList>
    </citation>
    <scope>NUCLEOTIDE SEQUENCE [LARGE SCALE GENOMIC DNA]</scope>
    <source>
        <strain evidence="4">m-1</strain>
    </source>
</reference>
<dbReference type="Gene3D" id="3.90.550.10">
    <property type="entry name" value="Spore Coat Polysaccharide Biosynthesis Protein SpsA, Chain A"/>
    <property type="match status" value="1"/>
</dbReference>
<keyword evidence="4" id="KW-1185">Reference proteome</keyword>
<evidence type="ECO:0000256" key="1">
    <source>
        <dbReference type="SAM" id="Phobius"/>
    </source>
</evidence>
<evidence type="ECO:0000259" key="2">
    <source>
        <dbReference type="Pfam" id="PF00535"/>
    </source>
</evidence>
<feature type="transmembrane region" description="Helical" evidence="1">
    <location>
        <begin position="279"/>
        <end position="300"/>
    </location>
</feature>
<dbReference type="GO" id="GO:0016740">
    <property type="term" value="F:transferase activity"/>
    <property type="evidence" value="ECO:0007669"/>
    <property type="project" value="UniProtKB-KW"/>
</dbReference>